<keyword evidence="2" id="KW-1185">Reference proteome</keyword>
<sequence length="54" mass="5966">MTLTDIAGHALFEHQIESVTSGQQQVIPMSRQAGIYLLQASTNTERVTIKLIKP</sequence>
<dbReference type="EMBL" id="QLII01000001">
    <property type="protein sequence ID" value="RAI73523.1"/>
    <property type="molecule type" value="Genomic_DNA"/>
</dbReference>
<protein>
    <recommendedName>
        <fullName evidence="3">T9SS type A sorting domain-containing protein</fullName>
    </recommendedName>
</protein>
<reference evidence="1 2" key="1">
    <citation type="submission" date="2018-06" db="EMBL/GenBank/DDBJ databases">
        <title>Spirosoma sp. HMF3257 Genome sequencing and assembly.</title>
        <authorList>
            <person name="Kang H."/>
            <person name="Cha I."/>
            <person name="Kim H."/>
            <person name="Kang J."/>
            <person name="Joh K."/>
        </authorList>
    </citation>
    <scope>NUCLEOTIDE SEQUENCE [LARGE SCALE GENOMIC DNA]</scope>
    <source>
        <strain evidence="1 2">HMF3257</strain>
    </source>
</reference>
<organism evidence="1 2">
    <name type="scientific">Spirosoma telluris</name>
    <dbReference type="NCBI Taxonomy" id="2183553"/>
    <lineage>
        <taxon>Bacteria</taxon>
        <taxon>Pseudomonadati</taxon>
        <taxon>Bacteroidota</taxon>
        <taxon>Cytophagia</taxon>
        <taxon>Cytophagales</taxon>
        <taxon>Cytophagaceae</taxon>
        <taxon>Spirosoma</taxon>
    </lineage>
</organism>
<name>A0A327NFF5_9BACT</name>
<dbReference type="Proteomes" id="UP000249016">
    <property type="component" value="Unassembled WGS sequence"/>
</dbReference>
<dbReference type="AlphaFoldDB" id="A0A327NFF5"/>
<evidence type="ECO:0000313" key="2">
    <source>
        <dbReference type="Proteomes" id="UP000249016"/>
    </source>
</evidence>
<proteinExistence type="predicted"/>
<dbReference type="NCBIfam" id="TIGR04183">
    <property type="entry name" value="Por_Secre_tail"/>
    <property type="match status" value="1"/>
</dbReference>
<evidence type="ECO:0008006" key="3">
    <source>
        <dbReference type="Google" id="ProtNLM"/>
    </source>
</evidence>
<gene>
    <name evidence="1" type="ORF">HMF3257_02155</name>
</gene>
<evidence type="ECO:0000313" key="1">
    <source>
        <dbReference type="EMBL" id="RAI73523.1"/>
    </source>
</evidence>
<accession>A0A327NFF5</accession>
<dbReference type="RefSeq" id="WP_111340402.1">
    <property type="nucleotide sequence ID" value="NZ_QLII01000001.1"/>
</dbReference>
<comment type="caution">
    <text evidence="1">The sequence shown here is derived from an EMBL/GenBank/DDBJ whole genome shotgun (WGS) entry which is preliminary data.</text>
</comment>
<dbReference type="InterPro" id="IPR026444">
    <property type="entry name" value="Secre_tail"/>
</dbReference>